<accession>A0A846WIC1</accession>
<comment type="caution">
    <text evidence="1">The sequence shown here is derived from an EMBL/GenBank/DDBJ whole genome shotgun (WGS) entry which is preliminary data.</text>
</comment>
<proteinExistence type="predicted"/>
<sequence>MVPASTSAVRSDAVTEIDDFRQLYERHVGHVVAGDMAAAVADIAPATLDTIFEGVTVPRREVESFEIVDVRSEGDRMVGEAVYRGVDGIIGLRSVWERRDDSWQAVALANFSADNFTAADFTAADAESPTSGSVEGGLR</sequence>
<reference evidence="1 2" key="1">
    <citation type="submission" date="2020-04" db="EMBL/GenBank/DDBJ databases">
        <title>MicrobeNet Type strains.</title>
        <authorList>
            <person name="Nicholson A.C."/>
        </authorList>
    </citation>
    <scope>NUCLEOTIDE SEQUENCE [LARGE SCALE GENOMIC DNA]</scope>
    <source>
        <strain evidence="1 2">ATCC BAA-14</strain>
    </source>
</reference>
<organism evidence="1 2">
    <name type="scientific">Gordonia polyisoprenivorans</name>
    <dbReference type="NCBI Taxonomy" id="84595"/>
    <lineage>
        <taxon>Bacteria</taxon>
        <taxon>Bacillati</taxon>
        <taxon>Actinomycetota</taxon>
        <taxon>Actinomycetes</taxon>
        <taxon>Mycobacteriales</taxon>
        <taxon>Gordoniaceae</taxon>
        <taxon>Gordonia</taxon>
    </lineage>
</organism>
<dbReference type="AlphaFoldDB" id="A0A846WIC1"/>
<evidence type="ECO:0000313" key="2">
    <source>
        <dbReference type="Proteomes" id="UP000563898"/>
    </source>
</evidence>
<evidence type="ECO:0000313" key="1">
    <source>
        <dbReference type="EMBL" id="NKY01414.1"/>
    </source>
</evidence>
<name>A0A846WIC1_9ACTN</name>
<dbReference type="EMBL" id="JAAXPC010000003">
    <property type="protein sequence ID" value="NKY01414.1"/>
    <property type="molecule type" value="Genomic_DNA"/>
</dbReference>
<gene>
    <name evidence="1" type="ORF">HGA05_07505</name>
</gene>
<evidence type="ECO:0008006" key="3">
    <source>
        <dbReference type="Google" id="ProtNLM"/>
    </source>
</evidence>
<dbReference type="Proteomes" id="UP000563898">
    <property type="component" value="Unassembled WGS sequence"/>
</dbReference>
<protein>
    <recommendedName>
        <fullName evidence="3">DUF4440 domain-containing protein</fullName>
    </recommendedName>
</protein>